<keyword evidence="1" id="KW-0479">Metal-binding</keyword>
<comment type="catalytic activity">
    <reaction evidence="1">
        <text>(E)-cinnamate + H(+) = styrene + CO2</text>
        <dbReference type="Rhea" id="RHEA:46920"/>
        <dbReference type="ChEBI" id="CHEBI:15378"/>
        <dbReference type="ChEBI" id="CHEBI:15669"/>
        <dbReference type="ChEBI" id="CHEBI:16526"/>
        <dbReference type="ChEBI" id="CHEBI:27452"/>
        <dbReference type="EC" id="4.1.1.102"/>
    </reaction>
</comment>
<dbReference type="InterPro" id="IPR032903">
    <property type="entry name" value="FDC-like"/>
</dbReference>
<dbReference type="GO" id="GO:0033494">
    <property type="term" value="P:ferulate metabolic process"/>
    <property type="evidence" value="ECO:0007669"/>
    <property type="project" value="UniProtKB-UniRule"/>
</dbReference>
<dbReference type="Proteomes" id="UP000799539">
    <property type="component" value="Unassembled WGS sequence"/>
</dbReference>
<dbReference type="Gene3D" id="3.40.1670.10">
    <property type="entry name" value="UbiD C-terminal domain-like"/>
    <property type="match status" value="1"/>
</dbReference>
<comment type="cofactor">
    <cofactor evidence="1">
        <name>Mn(2+)</name>
        <dbReference type="ChEBI" id="CHEBI:29035"/>
    </cofactor>
</comment>
<dbReference type="SUPFAM" id="SSF50475">
    <property type="entry name" value="FMN-binding split barrel"/>
    <property type="match status" value="1"/>
</dbReference>
<dbReference type="InterPro" id="IPR049381">
    <property type="entry name" value="UbiD-like_C"/>
</dbReference>
<dbReference type="GO" id="GO:0046872">
    <property type="term" value="F:metal ion binding"/>
    <property type="evidence" value="ECO:0007669"/>
    <property type="project" value="UniProtKB-KW"/>
</dbReference>
<dbReference type="PANTHER" id="PTHR30108:SF17">
    <property type="entry name" value="FERULIC ACID DECARBOXYLASE 1"/>
    <property type="match status" value="1"/>
</dbReference>
<reference evidence="5" key="1">
    <citation type="journal article" date="2020" name="Stud. Mycol.">
        <title>101 Dothideomycetes genomes: a test case for predicting lifestyles and emergence of pathogens.</title>
        <authorList>
            <person name="Haridas S."/>
            <person name="Albert R."/>
            <person name="Binder M."/>
            <person name="Bloem J."/>
            <person name="Labutti K."/>
            <person name="Salamov A."/>
            <person name="Andreopoulos B."/>
            <person name="Baker S."/>
            <person name="Barry K."/>
            <person name="Bills G."/>
            <person name="Bluhm B."/>
            <person name="Cannon C."/>
            <person name="Castanera R."/>
            <person name="Culley D."/>
            <person name="Daum C."/>
            <person name="Ezra D."/>
            <person name="Gonzalez J."/>
            <person name="Henrissat B."/>
            <person name="Kuo A."/>
            <person name="Liang C."/>
            <person name="Lipzen A."/>
            <person name="Lutzoni F."/>
            <person name="Magnuson J."/>
            <person name="Mondo S."/>
            <person name="Nolan M."/>
            <person name="Ohm R."/>
            <person name="Pangilinan J."/>
            <person name="Park H.-J."/>
            <person name="Ramirez L."/>
            <person name="Alfaro M."/>
            <person name="Sun H."/>
            <person name="Tritt A."/>
            <person name="Yoshinaga Y."/>
            <person name="Zwiers L.-H."/>
            <person name="Turgeon B."/>
            <person name="Goodwin S."/>
            <person name="Spatafora J."/>
            <person name="Crous P."/>
            <person name="Grigoriev I."/>
        </authorList>
    </citation>
    <scope>NUCLEOTIDE SEQUENCE</scope>
    <source>
        <strain evidence="5">SCOH1-5</strain>
    </source>
</reference>
<dbReference type="Pfam" id="PF20696">
    <property type="entry name" value="UbiD_C"/>
    <property type="match status" value="1"/>
</dbReference>
<keyword evidence="1" id="KW-0456">Lyase</keyword>
<dbReference type="EMBL" id="ML992672">
    <property type="protein sequence ID" value="KAF2212804.1"/>
    <property type="molecule type" value="Genomic_DNA"/>
</dbReference>
<comment type="caution">
    <text evidence="1">Lacks conserved residue(s) required for the propagation of feature annotation.</text>
</comment>
<feature type="domain" description="3-octaprenyl-4-hydroxybenzoate carboxy-lyase-like C-terminal" evidence="4">
    <location>
        <begin position="329"/>
        <end position="461"/>
    </location>
</feature>
<keyword evidence="1" id="KW-0963">Cytoplasm</keyword>
<dbReference type="HAMAP" id="MF_01983">
    <property type="entry name" value="UbiD_FDC"/>
    <property type="match status" value="1"/>
</dbReference>
<comment type="subcellular location">
    <subcellularLocation>
        <location evidence="1">Cytoplasm</location>
    </subcellularLocation>
</comment>
<keyword evidence="6" id="KW-1185">Reference proteome</keyword>
<evidence type="ECO:0000259" key="4">
    <source>
        <dbReference type="Pfam" id="PF20696"/>
    </source>
</evidence>
<keyword evidence="1" id="KW-0210">Decarboxylase</keyword>
<dbReference type="InterPro" id="IPR048304">
    <property type="entry name" value="UbiD_Rift_dom"/>
</dbReference>
<dbReference type="PANTHER" id="PTHR30108">
    <property type="entry name" value="3-OCTAPRENYL-4-HYDROXYBENZOATE CARBOXY-LYASE-RELATED"/>
    <property type="match status" value="1"/>
</dbReference>
<dbReference type="GO" id="GO:0005737">
    <property type="term" value="C:cytoplasm"/>
    <property type="evidence" value="ECO:0007669"/>
    <property type="project" value="UniProtKB-SubCell"/>
</dbReference>
<dbReference type="GO" id="GO:0016831">
    <property type="term" value="F:carboxy-lyase activity"/>
    <property type="evidence" value="ECO:0007669"/>
    <property type="project" value="UniProtKB-UniRule"/>
</dbReference>
<feature type="binding site" evidence="1">
    <location>
        <position position="235"/>
    </location>
    <ligand>
        <name>Mn(2+)</name>
        <dbReference type="ChEBI" id="CHEBI:29035"/>
    </ligand>
</feature>
<dbReference type="Pfam" id="PF01977">
    <property type="entry name" value="UbiD"/>
    <property type="match status" value="1"/>
</dbReference>
<comment type="catalytic activity">
    <reaction evidence="1">
        <text>(E)-4-coumarate + H(+) = 4-vinylphenol + CO2</text>
        <dbReference type="Rhea" id="RHEA:33227"/>
        <dbReference type="ChEBI" id="CHEBI:1883"/>
        <dbReference type="ChEBI" id="CHEBI:12876"/>
        <dbReference type="ChEBI" id="CHEBI:15378"/>
        <dbReference type="ChEBI" id="CHEBI:16526"/>
        <dbReference type="EC" id="4.1.1.102"/>
    </reaction>
</comment>
<gene>
    <name evidence="1" type="primary">FDC1</name>
    <name evidence="5" type="ORF">CERZMDRAFT_40982</name>
</gene>
<dbReference type="Pfam" id="PF20695">
    <property type="entry name" value="UbiD_N"/>
    <property type="match status" value="1"/>
</dbReference>
<evidence type="ECO:0000313" key="6">
    <source>
        <dbReference type="Proteomes" id="UP000799539"/>
    </source>
</evidence>
<proteinExistence type="inferred from homology"/>
<dbReference type="NCBIfam" id="TIGR00148">
    <property type="entry name" value="UbiD family decarboxylase"/>
    <property type="match status" value="1"/>
</dbReference>
<evidence type="ECO:0000313" key="5">
    <source>
        <dbReference type="EMBL" id="KAF2212804.1"/>
    </source>
</evidence>
<dbReference type="AlphaFoldDB" id="A0A6A6FHP8"/>
<feature type="binding site" evidence="1">
    <location>
        <position position="170"/>
    </location>
    <ligand>
        <name>Mn(2+)</name>
        <dbReference type="ChEBI" id="CHEBI:29035"/>
    </ligand>
</feature>
<comment type="cofactor">
    <cofactor evidence="1">
        <name>prenylated FMN</name>
        <dbReference type="ChEBI" id="CHEBI:87746"/>
    </cofactor>
    <text evidence="1">Binds 1 prenylated FMN per subunit.</text>
</comment>
<comment type="catalytic activity">
    <reaction evidence="1">
        <text>(E)-ferulate + H(+) = 2-methoxy-4-vinylphenol + CO2</text>
        <dbReference type="Rhea" id="RHEA:33807"/>
        <dbReference type="ChEBI" id="CHEBI:15378"/>
        <dbReference type="ChEBI" id="CHEBI:16526"/>
        <dbReference type="ChEBI" id="CHEBI:29749"/>
        <dbReference type="ChEBI" id="CHEBI:42438"/>
        <dbReference type="EC" id="4.1.1.102"/>
    </reaction>
</comment>
<evidence type="ECO:0000259" key="2">
    <source>
        <dbReference type="Pfam" id="PF01977"/>
    </source>
</evidence>
<feature type="binding site" evidence="1">
    <location>
        <position position="392"/>
    </location>
    <ligand>
        <name>prenylated FMN</name>
        <dbReference type="ChEBI" id="CHEBI:87746"/>
    </ligand>
</feature>
<comment type="function">
    <text evidence="1">Catalyzes the reversible decarboxylation of aromatic carboxylic acids like ferulic acid, p-coumaric acid or cinnamic acid, producing the corresponding vinyl derivatives 4-vinylphenol, 4-vinylguaiacol, and styrene, respectively, which play the role of aroma metabolites.</text>
</comment>
<dbReference type="InterPro" id="IPR049383">
    <property type="entry name" value="UbiD-like_N"/>
</dbReference>
<comment type="subunit">
    <text evidence="1">Homodimer. May form higher order oligomers.</text>
</comment>
<feature type="domain" description="3-octaprenyl-4-hydroxybenzoate carboxy-lyase-like Rift-related" evidence="2">
    <location>
        <begin position="120"/>
        <end position="320"/>
    </location>
</feature>
<dbReference type="GO" id="GO:0046281">
    <property type="term" value="P:cinnamic acid catabolic process"/>
    <property type="evidence" value="ECO:0007669"/>
    <property type="project" value="UniProtKB-UniRule"/>
</dbReference>
<protein>
    <recommendedName>
        <fullName evidence="1">Ferulic acid decarboxylase 1</fullName>
        <ecNumber evidence="1">4.1.1.102</ecNumber>
    </recommendedName>
    <alternativeName>
        <fullName evidence="1">Phenacrylate decarboxylase</fullName>
    </alternativeName>
</protein>
<dbReference type="InterPro" id="IPR002830">
    <property type="entry name" value="UbiD"/>
</dbReference>
<evidence type="ECO:0000256" key="1">
    <source>
        <dbReference type="HAMAP-Rule" id="MF_03196"/>
    </source>
</evidence>
<name>A0A6A6FHP8_9PEZI</name>
<sequence length="505" mass="57059">MATDRMKAQLDFRTFIELLRHDGDLVDIKQQIDPHLEVGAIIRRVSELQEKAPLFSNIKGASDGVWRMFGNPASLSGHGKGQFGRIARTLGLPRDATWKQVCERTQAAKRLEPLKPKVLETGPCKENKIFGDDIDLHSLPAPFLHQRDGGKYLQTYGVNILSTPDRRWTNWSIFRGMIHSKNQLVCLVGQGQHNKLIREEWEKLGKTEMPWALALGVPPALSLAAALPLPKDLSEAEYIGALVGEPLEMVKCDTNDHLVPASSEIVLEGYTSLTERVPEGPFEDYMGLVFEGEGLMMPTFTVTAITYRDNPILPVSVPGRIVDESHTTSALASEELLELCRSHNLPIKDAFSPLETHATWCALQVDTAKLREMKTNSSDFMQLIGNLAFRDKSCMLVNRILLIGDDVDVQDFKNIIWAYSTRCRPGLDEYFFEELPGLHITPYMSQGRRDIWKGGKVVSDCLFPQEYEEERNFHTVSFETSYPEEIKSKVKENWVKMGFSKVEHE</sequence>
<feature type="domain" description="3-octaprenyl-4-hydroxybenzoate carboxy-lyase-like N-terminal" evidence="3">
    <location>
        <begin position="16"/>
        <end position="104"/>
    </location>
</feature>
<dbReference type="SUPFAM" id="SSF143968">
    <property type="entry name" value="UbiD C-terminal domain-like"/>
    <property type="match status" value="1"/>
</dbReference>
<dbReference type="EC" id="4.1.1.102" evidence="1"/>
<feature type="binding site" evidence="1">
    <location>
        <position position="235"/>
    </location>
    <ligand>
        <name>prenylated FMN</name>
        <dbReference type="ChEBI" id="CHEBI:87746"/>
    </ligand>
</feature>
<dbReference type="OrthoDB" id="4878259at2759"/>
<keyword evidence="1" id="KW-0464">Manganese</keyword>
<accession>A0A6A6FHP8</accession>
<comment type="similarity">
    <text evidence="1">Belongs to the UbiD family. UbiD-like/FDC subfamily.</text>
</comment>
<dbReference type="Gene3D" id="1.20.5.4570">
    <property type="match status" value="1"/>
</dbReference>
<evidence type="ECO:0000259" key="3">
    <source>
        <dbReference type="Pfam" id="PF20695"/>
    </source>
</evidence>
<feature type="binding site" evidence="1">
    <location>
        <begin position="192"/>
        <end position="193"/>
    </location>
    <ligand>
        <name>prenylated FMN</name>
        <dbReference type="ChEBI" id="CHEBI:87746"/>
    </ligand>
</feature>
<feature type="binding site" evidence="1">
    <location>
        <begin position="170"/>
        <end position="175"/>
    </location>
    <ligand>
        <name>prenylated FMN</name>
        <dbReference type="ChEBI" id="CHEBI:87746"/>
    </ligand>
</feature>
<organism evidence="5 6">
    <name type="scientific">Cercospora zeae-maydis SCOH1-5</name>
    <dbReference type="NCBI Taxonomy" id="717836"/>
    <lineage>
        <taxon>Eukaryota</taxon>
        <taxon>Fungi</taxon>
        <taxon>Dikarya</taxon>
        <taxon>Ascomycota</taxon>
        <taxon>Pezizomycotina</taxon>
        <taxon>Dothideomycetes</taxon>
        <taxon>Dothideomycetidae</taxon>
        <taxon>Mycosphaerellales</taxon>
        <taxon>Mycosphaerellaceae</taxon>
        <taxon>Cercospora</taxon>
    </lineage>
</organism>
<feature type="binding site" evidence="1">
    <location>
        <position position="193"/>
    </location>
    <ligand>
        <name>Mn(2+)</name>
        <dbReference type="ChEBI" id="CHEBI:29035"/>
    </ligand>
</feature>